<dbReference type="RefSeq" id="XP_032815007.1">
    <property type="nucleotide sequence ID" value="XM_032959116.1"/>
</dbReference>
<dbReference type="InterPro" id="IPR036179">
    <property type="entry name" value="Ig-like_dom_sf"/>
</dbReference>
<dbReference type="InterPro" id="IPR013783">
    <property type="entry name" value="Ig-like_fold"/>
</dbReference>
<feature type="domain" description="PLAT" evidence="4">
    <location>
        <begin position="163"/>
        <end position="275"/>
    </location>
</feature>
<keyword evidence="2" id="KW-0812">Transmembrane</keyword>
<dbReference type="Proteomes" id="UP001318040">
    <property type="component" value="Chromosome 22"/>
</dbReference>
<sequence length="424" mass="47260">MCFHFCIHLFCLLFIKGLQAANQETSIFVEDAERACLPCGHDVGTEPGWVVWFKIAQVNGSRPVPVIACSGETALFPSCEGDEETSAEDLKFICSRNHDLNIRNTHVSDSGIYICAAASYLDRCLCNSRTMCEWDMLKETQNKFNNHQYQKSVRLTVTALVETTYIITVHTGDVTYAGTGARVFIGLSGKKIWQSELSHSSCSCFERDKIDVFRAKTKNLGCITDLYVWHDNGGIGSGWYLDTIDVYDGHTNYKFELNAWIYGPEKTRLRLKAIDAPSCGCTVSSSEPYSNMDNCVNGMVNMKALCDQFSIQNGTVETFTSPSSMRPMDELLSSTLPSEHETPNVLVPATTGAVVSLAVLVVGVAGVFCHLKKRRVLKRNERTCRKVTPSENVCYVRGHVKPAAKYKEPSAELFSIYGKLRYYI</sequence>
<gene>
    <name evidence="6" type="primary">LOC116945042</name>
</gene>
<accession>A0AAJ7TBW9</accession>
<feature type="transmembrane region" description="Helical" evidence="2">
    <location>
        <begin position="345"/>
        <end position="369"/>
    </location>
</feature>
<organism evidence="5 6">
    <name type="scientific">Petromyzon marinus</name>
    <name type="common">Sea lamprey</name>
    <dbReference type="NCBI Taxonomy" id="7757"/>
    <lineage>
        <taxon>Eukaryota</taxon>
        <taxon>Metazoa</taxon>
        <taxon>Chordata</taxon>
        <taxon>Craniata</taxon>
        <taxon>Vertebrata</taxon>
        <taxon>Cyclostomata</taxon>
        <taxon>Hyperoartia</taxon>
        <taxon>Petromyzontiformes</taxon>
        <taxon>Petromyzontidae</taxon>
        <taxon>Petromyzon</taxon>
    </lineage>
</organism>
<evidence type="ECO:0000313" key="6">
    <source>
        <dbReference type="RefSeq" id="XP_032815007.1"/>
    </source>
</evidence>
<evidence type="ECO:0000256" key="2">
    <source>
        <dbReference type="SAM" id="Phobius"/>
    </source>
</evidence>
<dbReference type="PANTHER" id="PTHR31718:SF60">
    <property type="entry name" value="LIPOXYGENASE HOMOLOGY DOMAIN-CONTAINING PROTEIN 1"/>
    <property type="match status" value="1"/>
</dbReference>
<dbReference type="InterPro" id="IPR001024">
    <property type="entry name" value="PLAT/LH2_dom"/>
</dbReference>
<name>A0AAJ7TBW9_PETMA</name>
<dbReference type="InterPro" id="IPR036392">
    <property type="entry name" value="PLAT/LH2_dom_sf"/>
</dbReference>
<evidence type="ECO:0000313" key="5">
    <source>
        <dbReference type="Proteomes" id="UP001318040"/>
    </source>
</evidence>
<feature type="signal peptide" evidence="3">
    <location>
        <begin position="1"/>
        <end position="20"/>
    </location>
</feature>
<dbReference type="Gene3D" id="2.60.40.10">
    <property type="entry name" value="Immunoglobulins"/>
    <property type="match status" value="1"/>
</dbReference>
<dbReference type="Pfam" id="PF01477">
    <property type="entry name" value="PLAT"/>
    <property type="match status" value="1"/>
</dbReference>
<dbReference type="SMART" id="SM00308">
    <property type="entry name" value="LH2"/>
    <property type="match status" value="1"/>
</dbReference>
<proteinExistence type="predicted"/>
<evidence type="ECO:0000259" key="4">
    <source>
        <dbReference type="PROSITE" id="PS50095"/>
    </source>
</evidence>
<dbReference type="PROSITE" id="PS50095">
    <property type="entry name" value="PLAT"/>
    <property type="match status" value="1"/>
</dbReference>
<protein>
    <submittedName>
        <fullName evidence="6">Uncharacterized protein LOC116945042 isoform X1</fullName>
    </submittedName>
</protein>
<dbReference type="Gene3D" id="2.60.60.20">
    <property type="entry name" value="PLAT/LH2 domain"/>
    <property type="match status" value="1"/>
</dbReference>
<dbReference type="AlphaFoldDB" id="A0AAJ7TBW9"/>
<keyword evidence="2" id="KW-0472">Membrane</keyword>
<evidence type="ECO:0000256" key="1">
    <source>
        <dbReference type="PROSITE-ProRule" id="PRU00152"/>
    </source>
</evidence>
<comment type="caution">
    <text evidence="1">Lacks conserved residue(s) required for the propagation of feature annotation.</text>
</comment>
<keyword evidence="2" id="KW-1133">Transmembrane helix</keyword>
<dbReference type="PANTHER" id="PTHR31718">
    <property type="entry name" value="PLAT DOMAIN-CONTAINING PROTEIN"/>
    <property type="match status" value="1"/>
</dbReference>
<keyword evidence="3" id="KW-0732">Signal</keyword>
<dbReference type="SUPFAM" id="SSF48726">
    <property type="entry name" value="Immunoglobulin"/>
    <property type="match status" value="1"/>
</dbReference>
<evidence type="ECO:0000256" key="3">
    <source>
        <dbReference type="SAM" id="SignalP"/>
    </source>
</evidence>
<keyword evidence="5" id="KW-1185">Reference proteome</keyword>
<dbReference type="KEGG" id="pmrn:116945042"/>
<dbReference type="SUPFAM" id="SSF49723">
    <property type="entry name" value="Lipase/lipooxygenase domain (PLAT/LH2 domain)"/>
    <property type="match status" value="1"/>
</dbReference>
<feature type="chain" id="PRO_5042594002" evidence="3">
    <location>
        <begin position="21"/>
        <end position="424"/>
    </location>
</feature>
<reference evidence="6" key="1">
    <citation type="submission" date="2025-08" db="UniProtKB">
        <authorList>
            <consortium name="RefSeq"/>
        </authorList>
    </citation>
    <scope>IDENTIFICATION</scope>
    <source>
        <tissue evidence="6">Sperm</tissue>
    </source>
</reference>